<accession>A0ABP5F8H1</accession>
<evidence type="ECO:0000313" key="4">
    <source>
        <dbReference type="EMBL" id="GAA2018845.1"/>
    </source>
</evidence>
<evidence type="ECO:0008006" key="6">
    <source>
        <dbReference type="Google" id="ProtNLM"/>
    </source>
</evidence>
<dbReference type="InterPro" id="IPR017853">
    <property type="entry name" value="GH"/>
</dbReference>
<evidence type="ECO:0000256" key="1">
    <source>
        <dbReference type="ARBA" id="ARBA00010646"/>
    </source>
</evidence>
<evidence type="ECO:0000313" key="5">
    <source>
        <dbReference type="Proteomes" id="UP001500751"/>
    </source>
</evidence>
<comment type="caution">
    <text evidence="4">The sequence shown here is derived from an EMBL/GenBank/DDBJ whole genome shotgun (WGS) entry which is preliminary data.</text>
</comment>
<dbReference type="InterPro" id="IPR002053">
    <property type="entry name" value="Glyco_hydro_25"/>
</dbReference>
<keyword evidence="5" id="KW-1185">Reference proteome</keyword>
<dbReference type="RefSeq" id="WP_344664662.1">
    <property type="nucleotide sequence ID" value="NZ_BAAAQN010000006.1"/>
</dbReference>
<gene>
    <name evidence="4" type="ORF">GCM10009839_13860</name>
</gene>
<dbReference type="SUPFAM" id="SSF51445">
    <property type="entry name" value="(Trans)glycosidases"/>
    <property type="match status" value="1"/>
</dbReference>
<evidence type="ECO:0000256" key="2">
    <source>
        <dbReference type="ARBA" id="ARBA00022801"/>
    </source>
</evidence>
<dbReference type="Proteomes" id="UP001500751">
    <property type="component" value="Unassembled WGS sequence"/>
</dbReference>
<dbReference type="InterPro" id="IPR018077">
    <property type="entry name" value="Glyco_hydro_fam25_subgr"/>
</dbReference>
<reference evidence="5" key="1">
    <citation type="journal article" date="2019" name="Int. J. Syst. Evol. Microbiol.">
        <title>The Global Catalogue of Microorganisms (GCM) 10K type strain sequencing project: providing services to taxonomists for standard genome sequencing and annotation.</title>
        <authorList>
            <consortium name="The Broad Institute Genomics Platform"/>
            <consortium name="The Broad Institute Genome Sequencing Center for Infectious Disease"/>
            <person name="Wu L."/>
            <person name="Ma J."/>
        </authorList>
    </citation>
    <scope>NUCLEOTIDE SEQUENCE [LARGE SCALE GENOMIC DNA]</scope>
    <source>
        <strain evidence="5">JCM 16014</strain>
    </source>
</reference>
<dbReference type="Gene3D" id="3.20.20.80">
    <property type="entry name" value="Glycosidases"/>
    <property type="match status" value="1"/>
</dbReference>
<evidence type="ECO:0000256" key="3">
    <source>
        <dbReference type="ARBA" id="ARBA00023295"/>
    </source>
</evidence>
<keyword evidence="3" id="KW-0326">Glycosidase</keyword>
<proteinExistence type="inferred from homology"/>
<name>A0ABP5F8H1_9ACTN</name>
<comment type="similarity">
    <text evidence="1">Belongs to the glycosyl hydrolase 25 family.</text>
</comment>
<organism evidence="4 5">
    <name type="scientific">Catenulispora yoronensis</name>
    <dbReference type="NCBI Taxonomy" id="450799"/>
    <lineage>
        <taxon>Bacteria</taxon>
        <taxon>Bacillati</taxon>
        <taxon>Actinomycetota</taxon>
        <taxon>Actinomycetes</taxon>
        <taxon>Catenulisporales</taxon>
        <taxon>Catenulisporaceae</taxon>
        <taxon>Catenulispora</taxon>
    </lineage>
</organism>
<dbReference type="PANTHER" id="PTHR34135">
    <property type="entry name" value="LYSOZYME"/>
    <property type="match status" value="1"/>
</dbReference>
<dbReference type="SMART" id="SM00641">
    <property type="entry name" value="Glyco_25"/>
    <property type="match status" value="1"/>
</dbReference>
<dbReference type="EMBL" id="BAAAQN010000006">
    <property type="protein sequence ID" value="GAA2018845.1"/>
    <property type="molecule type" value="Genomic_DNA"/>
</dbReference>
<dbReference type="PANTHER" id="PTHR34135:SF2">
    <property type="entry name" value="LYSOZYME"/>
    <property type="match status" value="1"/>
</dbReference>
<dbReference type="Pfam" id="PF01183">
    <property type="entry name" value="Glyco_hydro_25"/>
    <property type="match status" value="1"/>
</dbReference>
<protein>
    <recommendedName>
        <fullName evidence="6">Lysozyme</fullName>
    </recommendedName>
</protein>
<keyword evidence="2" id="KW-0378">Hydrolase</keyword>
<sequence>MTVFFPDISSYEAGLTIQPGTVAVIAKATEGVYYRDAQYTNFKNQAARVGAIFCAYHFLKAGDGAAQAEYCHAMVGSTPVMLDVETEGTSKPTVADCLDFIVRMRSLGGRVWGCYFPRWYWQQVGGNLAELGVAIVASGYPGGYSDTDPNWNPYGGVAPLIWQYTDAQPYGGQHIDFNAYRGTPTQLADLINGTSPAAPEPPATTPTEDDHMPAFATGEIPNDTAAHIIAPPPANIGSNWGNVWFSLGSDFGDVTVRVAAYIHGRGWDVHDNVVVPAAGDRVNPWGGPLPAGVQKISIVRANTGPALTYLIEAAAR</sequence>